<protein>
    <submittedName>
        <fullName evidence="1">Uncharacterized protein</fullName>
    </submittedName>
</protein>
<evidence type="ECO:0000313" key="1">
    <source>
        <dbReference type="EMBL" id="SHG79661.1"/>
    </source>
</evidence>
<evidence type="ECO:0000313" key="2">
    <source>
        <dbReference type="Proteomes" id="UP000184000"/>
    </source>
</evidence>
<sequence length="203" mass="23012">MADQLAPRRKRKERRHILFRVERAVIESTGEVVGALVPRFATDRRLMRDRGYRTGDDLRAELSKPRHLGQHRKAHLLGGLVVAQLEGFEGLDQHAAIKRLQRESGVCCEIEQIDAAPVVTAILAAAETMLGEVATRMLKAVLPEIKQIDVLVPQSLAFDRMEQGEFELFYAGICQHLAERYWPDCDQDQIEQMAGLMDRERVA</sequence>
<name>A0A1M5MQT2_9GAMM</name>
<organism evidence="1 2">
    <name type="scientific">Stutzerimonas xanthomarina DSM 18231</name>
    <dbReference type="NCBI Taxonomy" id="1403346"/>
    <lineage>
        <taxon>Bacteria</taxon>
        <taxon>Pseudomonadati</taxon>
        <taxon>Pseudomonadota</taxon>
        <taxon>Gammaproteobacteria</taxon>
        <taxon>Pseudomonadales</taxon>
        <taxon>Pseudomonadaceae</taxon>
        <taxon>Stutzerimonas</taxon>
    </lineage>
</organism>
<dbReference type="EMBL" id="FQXA01000002">
    <property type="protein sequence ID" value="SHG79661.1"/>
    <property type="molecule type" value="Genomic_DNA"/>
</dbReference>
<proteinExistence type="predicted"/>
<reference evidence="1 2" key="1">
    <citation type="submission" date="2016-11" db="EMBL/GenBank/DDBJ databases">
        <authorList>
            <person name="Jaros S."/>
            <person name="Januszkiewicz K."/>
            <person name="Wedrychowicz H."/>
        </authorList>
    </citation>
    <scope>NUCLEOTIDE SEQUENCE [LARGE SCALE GENOMIC DNA]</scope>
    <source>
        <strain evidence="1 2">DSM 18231</strain>
    </source>
</reference>
<gene>
    <name evidence="1" type="ORF">SAMN02744645_1433</name>
</gene>
<dbReference type="RefSeq" id="WP_073299827.1">
    <property type="nucleotide sequence ID" value="NZ_FQXA01000002.1"/>
</dbReference>
<accession>A0A1M5MQT2</accession>
<dbReference type="Proteomes" id="UP000184000">
    <property type="component" value="Unassembled WGS sequence"/>
</dbReference>
<dbReference type="AlphaFoldDB" id="A0A1M5MQT2"/>
<dbReference type="GeneID" id="98638185"/>